<proteinExistence type="predicted"/>
<dbReference type="EnsemblMetazoa" id="tetur05g03080.1">
    <property type="protein sequence ID" value="tetur05g03080.1"/>
    <property type="gene ID" value="tetur05g03080"/>
</dbReference>
<dbReference type="AlphaFoldDB" id="T1K4L9"/>
<accession>T1K4L9</accession>
<keyword evidence="3" id="KW-1185">Reference proteome</keyword>
<dbReference type="EMBL" id="CAEY01001579">
    <property type="status" value="NOT_ANNOTATED_CDS"/>
    <property type="molecule type" value="Genomic_DNA"/>
</dbReference>
<reference evidence="3" key="1">
    <citation type="submission" date="2011-08" db="EMBL/GenBank/DDBJ databases">
        <authorList>
            <person name="Rombauts S."/>
        </authorList>
    </citation>
    <scope>NUCLEOTIDE SEQUENCE</scope>
    <source>
        <strain evidence="3">London</strain>
    </source>
</reference>
<feature type="compositionally biased region" description="Basic and acidic residues" evidence="1">
    <location>
        <begin position="28"/>
        <end position="45"/>
    </location>
</feature>
<reference evidence="2" key="2">
    <citation type="submission" date="2015-06" db="UniProtKB">
        <authorList>
            <consortium name="EnsemblMetazoa"/>
        </authorList>
    </citation>
    <scope>IDENTIFICATION</scope>
</reference>
<evidence type="ECO:0000313" key="2">
    <source>
        <dbReference type="EnsemblMetazoa" id="tetur05g03080.1"/>
    </source>
</evidence>
<evidence type="ECO:0000256" key="1">
    <source>
        <dbReference type="SAM" id="MobiDB-lite"/>
    </source>
</evidence>
<protein>
    <submittedName>
        <fullName evidence="2">Uncharacterized protein</fullName>
    </submittedName>
</protein>
<sequence length="93" mass="11151">MVFGLTLHSTCPVPEPEKRREKRKRRSKEVERKRRNETKERAKEPTCEQEKTFKLLNIFYPKICLHMSMDIFKCTQDLCNFPFLTHAHSLCPL</sequence>
<dbReference type="Proteomes" id="UP000015104">
    <property type="component" value="Unassembled WGS sequence"/>
</dbReference>
<dbReference type="HOGENOM" id="CLU_2402509_0_0_1"/>
<evidence type="ECO:0000313" key="3">
    <source>
        <dbReference type="Proteomes" id="UP000015104"/>
    </source>
</evidence>
<feature type="region of interest" description="Disordered" evidence="1">
    <location>
        <begin position="1"/>
        <end position="45"/>
    </location>
</feature>
<organism evidence="2 3">
    <name type="scientific">Tetranychus urticae</name>
    <name type="common">Two-spotted spider mite</name>
    <dbReference type="NCBI Taxonomy" id="32264"/>
    <lineage>
        <taxon>Eukaryota</taxon>
        <taxon>Metazoa</taxon>
        <taxon>Ecdysozoa</taxon>
        <taxon>Arthropoda</taxon>
        <taxon>Chelicerata</taxon>
        <taxon>Arachnida</taxon>
        <taxon>Acari</taxon>
        <taxon>Acariformes</taxon>
        <taxon>Trombidiformes</taxon>
        <taxon>Prostigmata</taxon>
        <taxon>Eleutherengona</taxon>
        <taxon>Raphignathae</taxon>
        <taxon>Tetranychoidea</taxon>
        <taxon>Tetranychidae</taxon>
        <taxon>Tetranychus</taxon>
    </lineage>
</organism>
<name>T1K4L9_TETUR</name>